<gene>
    <name evidence="11" type="ORF">JTE90_021277</name>
</gene>
<feature type="signal peptide" evidence="10">
    <location>
        <begin position="1"/>
        <end position="19"/>
    </location>
</feature>
<evidence type="ECO:0000313" key="11">
    <source>
        <dbReference type="EMBL" id="KAG8179680.1"/>
    </source>
</evidence>
<proteinExistence type="inferred from homology"/>
<dbReference type="InterPro" id="IPR050693">
    <property type="entry name" value="Hsp70_NEF-Inhibitors"/>
</dbReference>
<dbReference type="Gene3D" id="1.25.10.10">
    <property type="entry name" value="Leucine-rich Repeat Variant"/>
    <property type="match status" value="1"/>
</dbReference>
<evidence type="ECO:0000256" key="4">
    <source>
        <dbReference type="ARBA" id="ARBA00022448"/>
    </source>
</evidence>
<name>A0AAV6U6U2_9ARAC</name>
<keyword evidence="5 10" id="KW-0732">Signal</keyword>
<comment type="similarity">
    <text evidence="2">Belongs to the SIL1 family.</text>
</comment>
<evidence type="ECO:0000256" key="1">
    <source>
        <dbReference type="ARBA" id="ARBA00004319"/>
    </source>
</evidence>
<evidence type="ECO:0000256" key="3">
    <source>
        <dbReference type="ARBA" id="ARBA00015352"/>
    </source>
</evidence>
<dbReference type="SUPFAM" id="SSF48371">
    <property type="entry name" value="ARM repeat"/>
    <property type="match status" value="1"/>
</dbReference>
<evidence type="ECO:0000256" key="6">
    <source>
        <dbReference type="ARBA" id="ARBA00022824"/>
    </source>
</evidence>
<dbReference type="InterPro" id="IPR016024">
    <property type="entry name" value="ARM-type_fold"/>
</dbReference>
<evidence type="ECO:0000256" key="9">
    <source>
        <dbReference type="ARBA" id="ARBA00023180"/>
    </source>
</evidence>
<comment type="caution">
    <text evidence="11">The sequence shown here is derived from an EMBL/GenBank/DDBJ whole genome shotgun (WGS) entry which is preliminary data.</text>
</comment>
<keyword evidence="4" id="KW-0813">Transport</keyword>
<dbReference type="GO" id="GO:0000774">
    <property type="term" value="F:adenyl-nucleotide exchange factor activity"/>
    <property type="evidence" value="ECO:0007669"/>
    <property type="project" value="TreeGrafter"/>
</dbReference>
<dbReference type="Proteomes" id="UP000827092">
    <property type="component" value="Unassembled WGS sequence"/>
</dbReference>
<evidence type="ECO:0000256" key="7">
    <source>
        <dbReference type="ARBA" id="ARBA00022927"/>
    </source>
</evidence>
<evidence type="ECO:0000256" key="2">
    <source>
        <dbReference type="ARBA" id="ARBA00010588"/>
    </source>
</evidence>
<evidence type="ECO:0000256" key="5">
    <source>
        <dbReference type="ARBA" id="ARBA00022729"/>
    </source>
</evidence>
<sequence length="366" mass="41720">MKFFIEAIVFSTLFLVASSQVLVKPSQDKGSNSSHLSSGIYKSIYAKAKNISHSKGHIINVGGKDPEYRRSLIKKIEFKTHSMALRKILDTLKNCTDEEMVPILENLKLLVHEYDIAINFMNVGGLELIVPFAQMDNEDIASAALSVLSAAMQGNPVVQKLVADNHVLDILLENLVDKNQKYFSSLLFTISSYLRNMPESQLHFFRDDGIFFLALIIESNDSHKLKLHSISILADLAMEIMDGSNINYQKMQLIKLFITGVQSTNVCKEITSFLNDNNNITNLDVIQLQYLIHEKIIHAMHALHKVCSREFQSNRVKIAIEKLIKNYDPQVKNTLYSKLDDELRTDIYLQLKNIYEKIVLKEKDEL</sequence>
<evidence type="ECO:0000256" key="10">
    <source>
        <dbReference type="SAM" id="SignalP"/>
    </source>
</evidence>
<keyword evidence="7" id="KW-0653">Protein transport</keyword>
<comment type="subcellular location">
    <subcellularLocation>
        <location evidence="1">Endoplasmic reticulum lumen</location>
    </subcellularLocation>
</comment>
<dbReference type="GO" id="GO:0005788">
    <property type="term" value="C:endoplasmic reticulum lumen"/>
    <property type="evidence" value="ECO:0007669"/>
    <property type="project" value="UniProtKB-SubCell"/>
</dbReference>
<organism evidence="11 12">
    <name type="scientific">Oedothorax gibbosus</name>
    <dbReference type="NCBI Taxonomy" id="931172"/>
    <lineage>
        <taxon>Eukaryota</taxon>
        <taxon>Metazoa</taxon>
        <taxon>Ecdysozoa</taxon>
        <taxon>Arthropoda</taxon>
        <taxon>Chelicerata</taxon>
        <taxon>Arachnida</taxon>
        <taxon>Araneae</taxon>
        <taxon>Araneomorphae</taxon>
        <taxon>Entelegynae</taxon>
        <taxon>Araneoidea</taxon>
        <taxon>Linyphiidae</taxon>
        <taxon>Erigoninae</taxon>
        <taxon>Oedothorax</taxon>
    </lineage>
</organism>
<dbReference type="AlphaFoldDB" id="A0AAV6U6U2"/>
<dbReference type="GO" id="GO:0015031">
    <property type="term" value="P:protein transport"/>
    <property type="evidence" value="ECO:0007669"/>
    <property type="project" value="UniProtKB-KW"/>
</dbReference>
<evidence type="ECO:0000256" key="8">
    <source>
        <dbReference type="ARBA" id="ARBA00023010"/>
    </source>
</evidence>
<keyword evidence="9" id="KW-0325">Glycoprotein</keyword>
<protein>
    <recommendedName>
        <fullName evidence="3">Nucleotide exchange factor SIL1</fullName>
    </recommendedName>
</protein>
<feature type="chain" id="PRO_5043944428" description="Nucleotide exchange factor SIL1" evidence="10">
    <location>
        <begin position="20"/>
        <end position="366"/>
    </location>
</feature>
<dbReference type="EMBL" id="JAFNEN010000608">
    <property type="protein sequence ID" value="KAG8179680.1"/>
    <property type="molecule type" value="Genomic_DNA"/>
</dbReference>
<evidence type="ECO:0000313" key="12">
    <source>
        <dbReference type="Proteomes" id="UP000827092"/>
    </source>
</evidence>
<accession>A0AAV6U6U2</accession>
<reference evidence="11 12" key="1">
    <citation type="journal article" date="2022" name="Nat. Ecol. Evol.">
        <title>A masculinizing supergene underlies an exaggerated male reproductive morph in a spider.</title>
        <authorList>
            <person name="Hendrickx F."/>
            <person name="De Corte Z."/>
            <person name="Sonet G."/>
            <person name="Van Belleghem S.M."/>
            <person name="Kostlbacher S."/>
            <person name="Vangestel C."/>
        </authorList>
    </citation>
    <scope>NUCLEOTIDE SEQUENCE [LARGE SCALE GENOMIC DNA]</scope>
    <source>
        <strain evidence="11">W744_W776</strain>
    </source>
</reference>
<keyword evidence="12" id="KW-1185">Reference proteome</keyword>
<dbReference type="PANTHER" id="PTHR19316:SF35">
    <property type="entry name" value="NUCLEOTIDE EXCHANGE FACTOR SIL1"/>
    <property type="match status" value="1"/>
</dbReference>
<dbReference type="InterPro" id="IPR011989">
    <property type="entry name" value="ARM-like"/>
</dbReference>
<keyword evidence="6" id="KW-0256">Endoplasmic reticulum</keyword>
<dbReference type="PANTHER" id="PTHR19316">
    <property type="entry name" value="PROTEIN FOLDING REGULATOR"/>
    <property type="match status" value="1"/>
</dbReference>
<keyword evidence="8" id="KW-0811">Translocation</keyword>